<evidence type="ECO:0000256" key="5">
    <source>
        <dbReference type="ARBA" id="ARBA00022842"/>
    </source>
</evidence>
<keyword evidence="6" id="KW-0315">Glutamine amidotransferase</keyword>
<dbReference type="CDD" id="cd03130">
    <property type="entry name" value="GATase1_CobB"/>
    <property type="match status" value="1"/>
</dbReference>
<protein>
    <submittedName>
        <fullName evidence="9">Cobyrinic acid a,c-diamide synthetase</fullName>
        <ecNumber evidence="9">6.3.5.11</ecNumber>
    </submittedName>
</protein>
<evidence type="ECO:0000256" key="4">
    <source>
        <dbReference type="ARBA" id="ARBA00022840"/>
    </source>
</evidence>
<dbReference type="HAMAP" id="MF_00027">
    <property type="entry name" value="CobB_CbiA"/>
    <property type="match status" value="1"/>
</dbReference>
<feature type="domain" description="CobB/CobQ-like glutamine amidotransferase" evidence="8">
    <location>
        <begin position="242"/>
        <end position="423"/>
    </location>
</feature>
<reference evidence="9" key="1">
    <citation type="submission" date="2018-06" db="EMBL/GenBank/DDBJ databases">
        <authorList>
            <person name="Zhirakovskaya E."/>
        </authorList>
    </citation>
    <scope>NUCLEOTIDE SEQUENCE</scope>
</reference>
<dbReference type="Gene3D" id="3.40.50.300">
    <property type="entry name" value="P-loop containing nucleotide triphosphate hydrolases"/>
    <property type="match status" value="2"/>
</dbReference>
<dbReference type="PANTHER" id="PTHR43873:SF1">
    <property type="entry name" value="COBYRINATE A,C-DIAMIDE SYNTHASE"/>
    <property type="match status" value="1"/>
</dbReference>
<keyword evidence="4" id="KW-0067">ATP-binding</keyword>
<dbReference type="SUPFAM" id="SSF52317">
    <property type="entry name" value="Class I glutamine amidotransferase-like"/>
    <property type="match status" value="1"/>
</dbReference>
<dbReference type="PROSITE" id="PS51274">
    <property type="entry name" value="GATASE_COBBQ"/>
    <property type="match status" value="1"/>
</dbReference>
<dbReference type="GO" id="GO:0042242">
    <property type="term" value="F:cobyrinic acid a,c-diamide synthase activity"/>
    <property type="evidence" value="ECO:0007669"/>
    <property type="project" value="UniProtKB-EC"/>
</dbReference>
<comment type="cofactor">
    <cofactor evidence="1">
        <name>Mg(2+)</name>
        <dbReference type="ChEBI" id="CHEBI:18420"/>
    </cofactor>
</comment>
<dbReference type="InterPro" id="IPR002586">
    <property type="entry name" value="CobQ/CobB/MinD/ParA_Nub-bd_dom"/>
</dbReference>
<dbReference type="AlphaFoldDB" id="A0A3B1AL84"/>
<evidence type="ECO:0000259" key="8">
    <source>
        <dbReference type="Pfam" id="PF07685"/>
    </source>
</evidence>
<dbReference type="GO" id="GO:0005524">
    <property type="term" value="F:ATP binding"/>
    <property type="evidence" value="ECO:0007669"/>
    <property type="project" value="UniProtKB-KW"/>
</dbReference>
<proteinExistence type="inferred from homology"/>
<organism evidence="9">
    <name type="scientific">hydrothermal vent metagenome</name>
    <dbReference type="NCBI Taxonomy" id="652676"/>
    <lineage>
        <taxon>unclassified sequences</taxon>
        <taxon>metagenomes</taxon>
        <taxon>ecological metagenomes</taxon>
    </lineage>
</organism>
<feature type="domain" description="CobQ/CobB/MinD/ParA nucleotide binding" evidence="7">
    <location>
        <begin position="12"/>
        <end position="188"/>
    </location>
</feature>
<gene>
    <name evidence="9" type="ORF">MNBD_GAMMA19-292</name>
</gene>
<evidence type="ECO:0000256" key="2">
    <source>
        <dbReference type="ARBA" id="ARBA00022598"/>
    </source>
</evidence>
<evidence type="ECO:0000313" key="9">
    <source>
        <dbReference type="EMBL" id="VAX00624.1"/>
    </source>
</evidence>
<keyword evidence="5" id="KW-0460">Magnesium</keyword>
<dbReference type="Pfam" id="PF01656">
    <property type="entry name" value="CbiA"/>
    <property type="match status" value="1"/>
</dbReference>
<dbReference type="InterPro" id="IPR029062">
    <property type="entry name" value="Class_I_gatase-like"/>
</dbReference>
<dbReference type="Pfam" id="PF07685">
    <property type="entry name" value="GATase_3"/>
    <property type="match status" value="1"/>
</dbReference>
<dbReference type="SUPFAM" id="SSF52540">
    <property type="entry name" value="P-loop containing nucleoside triphosphate hydrolases"/>
    <property type="match status" value="1"/>
</dbReference>
<name>A0A3B1AL84_9ZZZZ</name>
<accession>A0A3B1AL84</accession>
<keyword evidence="3" id="KW-0547">Nucleotide-binding</keyword>
<dbReference type="CDD" id="cd05388">
    <property type="entry name" value="CobB_N"/>
    <property type="match status" value="1"/>
</dbReference>
<dbReference type="InterPro" id="IPR004484">
    <property type="entry name" value="CbiA/CobB_synth"/>
</dbReference>
<sequence>MTFPVRRCSALFIAAPASNQGKTTVTAALARFHTERGRRVRVFKTGPDFLDPMILERASGNPVYQLDLWMGDEQHCRELLYEAAGDADLILIEGVMGLFDGARSSADLARLFGIPVLAVIDGSAMAQTFGALAYGLANYQPDLPFAGVLANRVASERHYEMLVESLPVEQTAFGWLRRDEDISLPDRHLGLVQADEIADLDARIDRAAAALQGVPDQLPSAVVFHSATSDEPAEQSPLAGVRIAIARDAAFAFLYRANLDLLRKLGAELCFFSPLSDTCLPDAEALYLPGGYPELHLQQLTANASMKTAIQTHHQLGKPIVAECGGMLYLMDSLTDVQGETAKMAGLLPGHASMQSRLSNLGLHGIELPEGNMRGHTYHYSKLDSPLAPVAVSKGARKGRRGEPVYRQGRLNASYLHLYFPSNPVATAQLFL</sequence>
<dbReference type="Gene3D" id="3.40.50.880">
    <property type="match status" value="1"/>
</dbReference>
<dbReference type="PANTHER" id="PTHR43873">
    <property type="entry name" value="COBYRINATE A,C-DIAMIDE SYNTHASE"/>
    <property type="match status" value="1"/>
</dbReference>
<evidence type="ECO:0000256" key="6">
    <source>
        <dbReference type="ARBA" id="ARBA00022962"/>
    </source>
</evidence>
<dbReference type="InterPro" id="IPR027417">
    <property type="entry name" value="P-loop_NTPase"/>
</dbReference>
<dbReference type="NCBIfam" id="TIGR00379">
    <property type="entry name" value="cobB"/>
    <property type="match status" value="1"/>
</dbReference>
<evidence type="ECO:0000256" key="1">
    <source>
        <dbReference type="ARBA" id="ARBA00001946"/>
    </source>
</evidence>
<dbReference type="EMBL" id="UOFV01000218">
    <property type="protein sequence ID" value="VAX00624.1"/>
    <property type="molecule type" value="Genomic_DNA"/>
</dbReference>
<evidence type="ECO:0000259" key="7">
    <source>
        <dbReference type="Pfam" id="PF01656"/>
    </source>
</evidence>
<dbReference type="InterPro" id="IPR011698">
    <property type="entry name" value="GATase_3"/>
</dbReference>
<evidence type="ECO:0000256" key="3">
    <source>
        <dbReference type="ARBA" id="ARBA00022741"/>
    </source>
</evidence>
<dbReference type="EC" id="6.3.5.11" evidence="9"/>
<dbReference type="NCBIfam" id="NF002204">
    <property type="entry name" value="PRK01077.1"/>
    <property type="match status" value="1"/>
</dbReference>
<keyword evidence="2 9" id="KW-0436">Ligase</keyword>